<dbReference type="PANTHER" id="PTHR43707">
    <property type="entry name" value="HISTIDYL-TRNA SYNTHETASE"/>
    <property type="match status" value="1"/>
</dbReference>
<dbReference type="InterPro" id="IPR045864">
    <property type="entry name" value="aa-tRNA-synth_II/BPL/LPL"/>
</dbReference>
<dbReference type="GO" id="GO:0005737">
    <property type="term" value="C:cytoplasm"/>
    <property type="evidence" value="ECO:0007669"/>
    <property type="project" value="InterPro"/>
</dbReference>
<dbReference type="InterPro" id="IPR004516">
    <property type="entry name" value="HisRS/HisZ"/>
</dbReference>
<comment type="catalytic activity">
    <reaction evidence="5">
        <text>tRNA(His) + L-histidine + ATP = L-histidyl-tRNA(His) + AMP + diphosphate + H(+)</text>
        <dbReference type="Rhea" id="RHEA:17313"/>
        <dbReference type="Rhea" id="RHEA-COMP:9665"/>
        <dbReference type="Rhea" id="RHEA-COMP:9689"/>
        <dbReference type="ChEBI" id="CHEBI:15378"/>
        <dbReference type="ChEBI" id="CHEBI:30616"/>
        <dbReference type="ChEBI" id="CHEBI:33019"/>
        <dbReference type="ChEBI" id="CHEBI:57595"/>
        <dbReference type="ChEBI" id="CHEBI:78442"/>
        <dbReference type="ChEBI" id="CHEBI:78527"/>
        <dbReference type="ChEBI" id="CHEBI:456215"/>
        <dbReference type="EC" id="6.1.1.21"/>
    </reaction>
</comment>
<evidence type="ECO:0000256" key="2">
    <source>
        <dbReference type="ARBA" id="ARBA00012815"/>
    </source>
</evidence>
<keyword evidence="9" id="KW-0030">Aminoacyl-tRNA synthetase</keyword>
<gene>
    <name evidence="9" type="ORF">B2A_14109</name>
</gene>
<dbReference type="InterPro" id="IPR041715">
    <property type="entry name" value="HisRS-like_core"/>
</dbReference>
<dbReference type="SUPFAM" id="SSF55681">
    <property type="entry name" value="Class II aaRS and biotin synthetases"/>
    <property type="match status" value="1"/>
</dbReference>
<evidence type="ECO:0000256" key="6">
    <source>
        <dbReference type="SAM" id="MobiDB-lite"/>
    </source>
</evidence>
<dbReference type="Pfam" id="PF03129">
    <property type="entry name" value="HGTP_anticodon"/>
    <property type="match status" value="1"/>
</dbReference>
<feature type="domain" description="Class II Histidinyl-tRNA synthetase (HisRS)-like catalytic core" evidence="8">
    <location>
        <begin position="2"/>
        <end position="58"/>
    </location>
</feature>
<reference evidence="9" key="2">
    <citation type="journal article" date="2014" name="ISME J.">
        <title>Microbial stratification in low pH oxic and suboxic macroscopic growths along an acid mine drainage.</title>
        <authorList>
            <person name="Mendez-Garcia C."/>
            <person name="Mesa V."/>
            <person name="Sprenger R.R."/>
            <person name="Richter M."/>
            <person name="Diez M.S."/>
            <person name="Solano J."/>
            <person name="Bargiela R."/>
            <person name="Golyshina O.V."/>
            <person name="Manteca A."/>
            <person name="Ramos J.L."/>
            <person name="Gallego J.R."/>
            <person name="Llorente I."/>
            <person name="Martins Dos Santos V.A."/>
            <person name="Jensen O.N."/>
            <person name="Pelaez A.I."/>
            <person name="Sanchez J."/>
            <person name="Ferrer M."/>
        </authorList>
    </citation>
    <scope>NUCLEOTIDE SEQUENCE</scope>
</reference>
<evidence type="ECO:0000256" key="5">
    <source>
        <dbReference type="ARBA" id="ARBA00047639"/>
    </source>
</evidence>
<protein>
    <recommendedName>
        <fullName evidence="2">histidine--tRNA ligase</fullName>
        <ecNumber evidence="2">6.1.1.21</ecNumber>
    </recommendedName>
    <alternativeName>
        <fullName evidence="4">Histidyl-tRNA synthetase</fullName>
    </alternativeName>
</protein>
<comment type="similarity">
    <text evidence="1">Belongs to the class-II aminoacyl-tRNA synthetase family.</text>
</comment>
<dbReference type="AlphaFoldDB" id="T0YBF4"/>
<evidence type="ECO:0000256" key="3">
    <source>
        <dbReference type="ARBA" id="ARBA00022741"/>
    </source>
</evidence>
<dbReference type="InterPro" id="IPR004154">
    <property type="entry name" value="Anticodon-bd"/>
</dbReference>
<dbReference type="GO" id="GO:0004821">
    <property type="term" value="F:histidine-tRNA ligase activity"/>
    <property type="evidence" value="ECO:0007669"/>
    <property type="project" value="UniProtKB-EC"/>
</dbReference>
<dbReference type="EC" id="6.1.1.21" evidence="2"/>
<accession>T0YBF4</accession>
<evidence type="ECO:0000259" key="8">
    <source>
        <dbReference type="Pfam" id="PF13393"/>
    </source>
</evidence>
<evidence type="ECO:0000256" key="1">
    <source>
        <dbReference type="ARBA" id="ARBA00008226"/>
    </source>
</evidence>
<dbReference type="Gene3D" id="3.40.50.800">
    <property type="entry name" value="Anticodon-binding domain"/>
    <property type="match status" value="1"/>
</dbReference>
<dbReference type="GO" id="GO:0000166">
    <property type="term" value="F:nucleotide binding"/>
    <property type="evidence" value="ECO:0007669"/>
    <property type="project" value="UniProtKB-KW"/>
</dbReference>
<feature type="region of interest" description="Disordered" evidence="6">
    <location>
        <begin position="147"/>
        <end position="169"/>
    </location>
</feature>
<feature type="domain" description="Anticodon-binding" evidence="7">
    <location>
        <begin position="91"/>
        <end position="159"/>
    </location>
</feature>
<name>T0YBF4_9ZZZZ</name>
<feature type="non-terminal residue" evidence="9">
    <location>
        <position position="1"/>
    </location>
</feature>
<sequence length="169" mass="18265">DRVAFDPTVVRGLAYYTSTVFEAYARHGEARALFGGGRYDHLVELFGGPPTAAAGLAIGDQTLELLLREAGRWPEGEPPLDTFVVVSDPARTPDAIALVQELRRAGGSAECDLLGRSMSRQFREAARRRARRALILGLKEYGPGAVVERDLTTGTQRELPHPSGPGPRA</sequence>
<comment type="caution">
    <text evidence="9">The sequence shown here is derived from an EMBL/GenBank/DDBJ whole genome shotgun (WGS) entry which is preliminary data.</text>
</comment>
<dbReference type="Pfam" id="PF13393">
    <property type="entry name" value="tRNA-synt_His"/>
    <property type="match status" value="1"/>
</dbReference>
<evidence type="ECO:0000313" key="9">
    <source>
        <dbReference type="EMBL" id="EQD30448.1"/>
    </source>
</evidence>
<dbReference type="EMBL" id="AUZZ01010235">
    <property type="protein sequence ID" value="EQD30448.1"/>
    <property type="molecule type" value="Genomic_DNA"/>
</dbReference>
<evidence type="ECO:0000256" key="4">
    <source>
        <dbReference type="ARBA" id="ARBA00030619"/>
    </source>
</evidence>
<keyword evidence="9" id="KW-0436">Ligase</keyword>
<dbReference type="GO" id="GO:0006427">
    <property type="term" value="P:histidyl-tRNA aminoacylation"/>
    <property type="evidence" value="ECO:0007669"/>
    <property type="project" value="TreeGrafter"/>
</dbReference>
<dbReference type="InterPro" id="IPR036621">
    <property type="entry name" value="Anticodon-bd_dom_sf"/>
</dbReference>
<keyword evidence="3" id="KW-0547">Nucleotide-binding</keyword>
<dbReference type="Gene3D" id="3.30.930.10">
    <property type="entry name" value="Bira Bifunctional Protein, Domain 2"/>
    <property type="match status" value="1"/>
</dbReference>
<organism evidence="9">
    <name type="scientific">mine drainage metagenome</name>
    <dbReference type="NCBI Taxonomy" id="410659"/>
    <lineage>
        <taxon>unclassified sequences</taxon>
        <taxon>metagenomes</taxon>
        <taxon>ecological metagenomes</taxon>
    </lineage>
</organism>
<evidence type="ECO:0000259" key="7">
    <source>
        <dbReference type="Pfam" id="PF03129"/>
    </source>
</evidence>
<reference evidence="9" key="1">
    <citation type="submission" date="2013-08" db="EMBL/GenBank/DDBJ databases">
        <authorList>
            <person name="Mendez C."/>
            <person name="Richter M."/>
            <person name="Ferrer M."/>
            <person name="Sanchez J."/>
        </authorList>
    </citation>
    <scope>NUCLEOTIDE SEQUENCE</scope>
</reference>
<dbReference type="SUPFAM" id="SSF52954">
    <property type="entry name" value="Class II aaRS ABD-related"/>
    <property type="match status" value="1"/>
</dbReference>
<dbReference type="PANTHER" id="PTHR43707:SF1">
    <property type="entry name" value="HISTIDINE--TRNA LIGASE, MITOCHONDRIAL-RELATED"/>
    <property type="match status" value="1"/>
</dbReference>
<proteinExistence type="inferred from homology"/>